<accession>A0ABV8WNZ2</accession>
<feature type="transmembrane region" description="Helical" evidence="6">
    <location>
        <begin position="7"/>
        <end position="24"/>
    </location>
</feature>
<evidence type="ECO:0000256" key="4">
    <source>
        <dbReference type="ARBA" id="ARBA00022989"/>
    </source>
</evidence>
<feature type="transmembrane region" description="Helical" evidence="6">
    <location>
        <begin position="91"/>
        <end position="110"/>
    </location>
</feature>
<keyword evidence="2" id="KW-1003">Cell membrane</keyword>
<dbReference type="RefSeq" id="WP_390248160.1">
    <property type="nucleotide sequence ID" value="NZ_JBHSDT010000001.1"/>
</dbReference>
<keyword evidence="5 6" id="KW-0472">Membrane</keyword>
<comment type="subcellular location">
    <subcellularLocation>
        <location evidence="1">Cell membrane</location>
        <topology evidence="1">Multi-pass membrane protein</topology>
    </subcellularLocation>
</comment>
<evidence type="ECO:0000256" key="3">
    <source>
        <dbReference type="ARBA" id="ARBA00022692"/>
    </source>
</evidence>
<keyword evidence="4 6" id="KW-1133">Transmembrane helix</keyword>
<protein>
    <submittedName>
        <fullName evidence="7">CidA/LrgA family protein</fullName>
    </submittedName>
</protein>
<reference evidence="8" key="1">
    <citation type="journal article" date="2019" name="Int. J. Syst. Evol. Microbiol.">
        <title>The Global Catalogue of Microorganisms (GCM) 10K type strain sequencing project: providing services to taxonomists for standard genome sequencing and annotation.</title>
        <authorList>
            <consortium name="The Broad Institute Genomics Platform"/>
            <consortium name="The Broad Institute Genome Sequencing Center for Infectious Disease"/>
            <person name="Wu L."/>
            <person name="Ma J."/>
        </authorList>
    </citation>
    <scope>NUCLEOTIDE SEQUENCE [LARGE SCALE GENOMIC DNA]</scope>
    <source>
        <strain evidence="8">CCUG 37865</strain>
    </source>
</reference>
<dbReference type="InterPro" id="IPR005538">
    <property type="entry name" value="LrgA/CidA"/>
</dbReference>
<proteinExistence type="predicted"/>
<gene>
    <name evidence="7" type="ORF">ACFOY7_00140</name>
</gene>
<dbReference type="PANTHER" id="PTHR33931:SF2">
    <property type="entry name" value="HOLIN-LIKE PROTEIN CIDA"/>
    <property type="match status" value="1"/>
</dbReference>
<name>A0ABV8WNZ2_9BACI</name>
<evidence type="ECO:0000313" key="8">
    <source>
        <dbReference type="Proteomes" id="UP001595882"/>
    </source>
</evidence>
<keyword evidence="3 6" id="KW-0812">Transmembrane</keyword>
<sequence>MLKSIRIVIQIAVLFLFNYTGETIQTSLNLTIPGSIIGMLLFFVLLLTKVIPEKIIKDGIDLLIKDMPLFFVPVTVGVIEFFDFLKGKGSLLLLISFLSTMVVIFTTSYLSDRLLRKEANTK</sequence>
<evidence type="ECO:0000256" key="2">
    <source>
        <dbReference type="ARBA" id="ARBA00022475"/>
    </source>
</evidence>
<dbReference type="NCBIfam" id="NF002460">
    <property type="entry name" value="PRK01658.1"/>
    <property type="match status" value="1"/>
</dbReference>
<dbReference type="Pfam" id="PF03788">
    <property type="entry name" value="LrgA"/>
    <property type="match status" value="1"/>
</dbReference>
<dbReference type="EMBL" id="JBHSDT010000001">
    <property type="protein sequence ID" value="MFC4401505.1"/>
    <property type="molecule type" value="Genomic_DNA"/>
</dbReference>
<keyword evidence="8" id="KW-1185">Reference proteome</keyword>
<evidence type="ECO:0000313" key="7">
    <source>
        <dbReference type="EMBL" id="MFC4401505.1"/>
    </source>
</evidence>
<dbReference type="PANTHER" id="PTHR33931">
    <property type="entry name" value="HOLIN-LIKE PROTEIN CIDA-RELATED"/>
    <property type="match status" value="1"/>
</dbReference>
<evidence type="ECO:0000256" key="1">
    <source>
        <dbReference type="ARBA" id="ARBA00004651"/>
    </source>
</evidence>
<feature type="transmembrane region" description="Helical" evidence="6">
    <location>
        <begin position="30"/>
        <end position="48"/>
    </location>
</feature>
<evidence type="ECO:0000256" key="5">
    <source>
        <dbReference type="ARBA" id="ARBA00023136"/>
    </source>
</evidence>
<organism evidence="7 8">
    <name type="scientific">Gracilibacillus xinjiangensis</name>
    <dbReference type="NCBI Taxonomy" id="1193282"/>
    <lineage>
        <taxon>Bacteria</taxon>
        <taxon>Bacillati</taxon>
        <taxon>Bacillota</taxon>
        <taxon>Bacilli</taxon>
        <taxon>Bacillales</taxon>
        <taxon>Bacillaceae</taxon>
        <taxon>Gracilibacillus</taxon>
    </lineage>
</organism>
<feature type="transmembrane region" description="Helical" evidence="6">
    <location>
        <begin position="69"/>
        <end position="85"/>
    </location>
</feature>
<evidence type="ECO:0000256" key="6">
    <source>
        <dbReference type="SAM" id="Phobius"/>
    </source>
</evidence>
<dbReference type="Proteomes" id="UP001595882">
    <property type="component" value="Unassembled WGS sequence"/>
</dbReference>
<comment type="caution">
    <text evidence="7">The sequence shown here is derived from an EMBL/GenBank/DDBJ whole genome shotgun (WGS) entry which is preliminary data.</text>
</comment>